<accession>A0A0F9YU84</accession>
<proteinExistence type="predicted"/>
<evidence type="ECO:0000259" key="2">
    <source>
        <dbReference type="PROSITE" id="PS50943"/>
    </source>
</evidence>
<dbReference type="GO" id="GO:0003677">
    <property type="term" value="F:DNA binding"/>
    <property type="evidence" value="ECO:0007669"/>
    <property type="project" value="InterPro"/>
</dbReference>
<sequence>MSEENMDIIPFNKLQEEVGDSSSERFAVRSRGRPQTDPVEAQAKKERRKSFGTKLKVLRDKKGLTLAAAAEAAGIASARKLSQYETTCYPPGWVISALAPVYSVDVKYLAALALSSSDPDMFAALSDNMSPEEFSDQYED</sequence>
<gene>
    <name evidence="3" type="ORF">LCGC14_0042870</name>
</gene>
<reference evidence="3" key="1">
    <citation type="journal article" date="2015" name="Nature">
        <title>Complex archaea that bridge the gap between prokaryotes and eukaryotes.</title>
        <authorList>
            <person name="Spang A."/>
            <person name="Saw J.H."/>
            <person name="Jorgensen S.L."/>
            <person name="Zaremba-Niedzwiedzka K."/>
            <person name="Martijn J."/>
            <person name="Lind A.E."/>
            <person name="van Eijk R."/>
            <person name="Schleper C."/>
            <person name="Guy L."/>
            <person name="Ettema T.J."/>
        </authorList>
    </citation>
    <scope>NUCLEOTIDE SEQUENCE</scope>
</reference>
<organism evidence="3">
    <name type="scientific">marine sediment metagenome</name>
    <dbReference type="NCBI Taxonomy" id="412755"/>
    <lineage>
        <taxon>unclassified sequences</taxon>
        <taxon>metagenomes</taxon>
        <taxon>ecological metagenomes</taxon>
    </lineage>
</organism>
<dbReference type="EMBL" id="LAZR01000009">
    <property type="protein sequence ID" value="KKO08349.1"/>
    <property type="molecule type" value="Genomic_DNA"/>
</dbReference>
<feature type="domain" description="HTH cro/C1-type" evidence="2">
    <location>
        <begin position="55"/>
        <end position="109"/>
    </location>
</feature>
<dbReference type="SUPFAM" id="SSF47413">
    <property type="entry name" value="lambda repressor-like DNA-binding domains"/>
    <property type="match status" value="1"/>
</dbReference>
<name>A0A0F9YU84_9ZZZZ</name>
<evidence type="ECO:0000256" key="1">
    <source>
        <dbReference type="SAM" id="MobiDB-lite"/>
    </source>
</evidence>
<dbReference type="PROSITE" id="PS50943">
    <property type="entry name" value="HTH_CROC1"/>
    <property type="match status" value="1"/>
</dbReference>
<dbReference type="Pfam" id="PF13560">
    <property type="entry name" value="HTH_31"/>
    <property type="match status" value="1"/>
</dbReference>
<dbReference type="InterPro" id="IPR001387">
    <property type="entry name" value="Cro/C1-type_HTH"/>
</dbReference>
<dbReference type="Gene3D" id="1.10.260.40">
    <property type="entry name" value="lambda repressor-like DNA-binding domains"/>
    <property type="match status" value="1"/>
</dbReference>
<protein>
    <recommendedName>
        <fullName evidence="2">HTH cro/C1-type domain-containing protein</fullName>
    </recommendedName>
</protein>
<feature type="region of interest" description="Disordered" evidence="1">
    <location>
        <begin position="1"/>
        <end position="48"/>
    </location>
</feature>
<comment type="caution">
    <text evidence="3">The sequence shown here is derived from an EMBL/GenBank/DDBJ whole genome shotgun (WGS) entry which is preliminary data.</text>
</comment>
<dbReference type="InterPro" id="IPR010982">
    <property type="entry name" value="Lambda_DNA-bd_dom_sf"/>
</dbReference>
<evidence type="ECO:0000313" key="3">
    <source>
        <dbReference type="EMBL" id="KKO08349.1"/>
    </source>
</evidence>
<dbReference type="AlphaFoldDB" id="A0A0F9YU84"/>